<gene>
    <name evidence="2" type="ORF">CEQ51_01765</name>
</gene>
<evidence type="ECO:0000313" key="2">
    <source>
        <dbReference type="EMBL" id="AXA58847.1"/>
    </source>
</evidence>
<sequence length="75" mass="8387">MSSQDRFIISFISDGQPDNRVVEASTETLSVSEAEALLRATFSELKDVELSDVQVQKKTRPNEEEHGVPGHFKQP</sequence>
<evidence type="ECO:0008006" key="4">
    <source>
        <dbReference type="Google" id="ProtNLM"/>
    </source>
</evidence>
<keyword evidence="3" id="KW-1185">Reference proteome</keyword>
<protein>
    <recommendedName>
        <fullName evidence="4">DUF2922 domain-containing protein</fullName>
    </recommendedName>
</protein>
<dbReference type="AlphaFoldDB" id="A0A176NTK3"/>
<dbReference type="RefSeq" id="WP_053122978.1">
    <property type="nucleotide sequence ID" value="NZ_CP022201.1"/>
</dbReference>
<proteinExistence type="predicted"/>
<reference evidence="3" key="1">
    <citation type="journal article" date="2021" name="Front. Microbiol.">
        <title>Genomic Analysis of the 1-Aminocyclopropane-1-Carboxylate Deaminase-Producing Pseudomonas thivervalensis SC5 Reveals Its Multifaceted Roles in Soil and in Beneficial Interactions With Plants.</title>
        <authorList>
            <person name="Nascimento F.X."/>
            <person name="Uron P."/>
            <person name="Glick B.R."/>
            <person name="Giachini A."/>
            <person name="Rossi M.J."/>
        </authorList>
    </citation>
    <scope>NUCLEOTIDE SEQUENCE [LARGE SCALE GENOMIC DNA]</scope>
    <source>
        <strain evidence="3">PLM3</strain>
    </source>
</reference>
<dbReference type="EMBL" id="CP022202">
    <property type="protein sequence ID" value="AXA58847.1"/>
    <property type="molecule type" value="Genomic_DNA"/>
</dbReference>
<evidence type="ECO:0000256" key="1">
    <source>
        <dbReference type="SAM" id="MobiDB-lite"/>
    </source>
</evidence>
<evidence type="ECO:0000313" key="3">
    <source>
        <dbReference type="Proteomes" id="UP000251666"/>
    </source>
</evidence>
<feature type="region of interest" description="Disordered" evidence="1">
    <location>
        <begin position="53"/>
        <end position="75"/>
    </location>
</feature>
<accession>A0A176NTK3</accession>
<dbReference type="GeneID" id="301220203"/>
<dbReference type="KEGG" id="pthv:CE140_01765"/>
<dbReference type="Proteomes" id="UP000251666">
    <property type="component" value="Chromosome"/>
</dbReference>
<name>A0A176NTK3_9PSED</name>
<organism evidence="2 3">
    <name type="scientific">Pseudomonas thivervalensis</name>
    <dbReference type="NCBI Taxonomy" id="86265"/>
    <lineage>
        <taxon>Bacteria</taxon>
        <taxon>Pseudomonadati</taxon>
        <taxon>Pseudomonadota</taxon>
        <taxon>Gammaproteobacteria</taxon>
        <taxon>Pseudomonadales</taxon>
        <taxon>Pseudomonadaceae</taxon>
        <taxon>Pseudomonas</taxon>
    </lineage>
</organism>
<dbReference type="OrthoDB" id="6987385at2"/>